<dbReference type="AlphaFoldDB" id="A0A0F9ISR5"/>
<proteinExistence type="predicted"/>
<sequence>LRARTMNTVTVLFPDGFWTITSGWYVRKRRSAT</sequence>
<dbReference type="EMBL" id="LAZR01018346">
    <property type="protein sequence ID" value="KKL96760.1"/>
    <property type="molecule type" value="Genomic_DNA"/>
</dbReference>
<reference evidence="1" key="1">
    <citation type="journal article" date="2015" name="Nature">
        <title>Complex archaea that bridge the gap between prokaryotes and eukaryotes.</title>
        <authorList>
            <person name="Spang A."/>
            <person name="Saw J.H."/>
            <person name="Jorgensen S.L."/>
            <person name="Zaremba-Niedzwiedzka K."/>
            <person name="Martijn J."/>
            <person name="Lind A.E."/>
            <person name="van Eijk R."/>
            <person name="Schleper C."/>
            <person name="Guy L."/>
            <person name="Ettema T.J."/>
        </authorList>
    </citation>
    <scope>NUCLEOTIDE SEQUENCE</scope>
</reference>
<gene>
    <name evidence="1" type="ORF">LCGC14_1841280</name>
</gene>
<protein>
    <submittedName>
        <fullName evidence="1">Uncharacterized protein</fullName>
    </submittedName>
</protein>
<accession>A0A0F9ISR5</accession>
<comment type="caution">
    <text evidence="1">The sequence shown here is derived from an EMBL/GenBank/DDBJ whole genome shotgun (WGS) entry which is preliminary data.</text>
</comment>
<name>A0A0F9ISR5_9ZZZZ</name>
<organism evidence="1">
    <name type="scientific">marine sediment metagenome</name>
    <dbReference type="NCBI Taxonomy" id="412755"/>
    <lineage>
        <taxon>unclassified sequences</taxon>
        <taxon>metagenomes</taxon>
        <taxon>ecological metagenomes</taxon>
    </lineage>
</organism>
<feature type="non-terminal residue" evidence="1">
    <location>
        <position position="1"/>
    </location>
</feature>
<evidence type="ECO:0000313" key="1">
    <source>
        <dbReference type="EMBL" id="KKL96760.1"/>
    </source>
</evidence>